<reference evidence="1" key="1">
    <citation type="submission" date="2020-02" db="EMBL/GenBank/DDBJ databases">
        <authorList>
            <person name="Meier V. D."/>
        </authorList>
    </citation>
    <scope>NUCLEOTIDE SEQUENCE</scope>
    <source>
        <strain evidence="1">AVDCRST_MAG93</strain>
    </source>
</reference>
<sequence length="38" mass="4106">MPVIAVSGIPPCFYHIQVKQHLHIVGASVAYSEPLSSE</sequence>
<name>A0A6J4HUF5_9CHLR</name>
<accession>A0A6J4HUF5</accession>
<gene>
    <name evidence="1" type="ORF">AVDCRST_MAG93-989</name>
</gene>
<dbReference type="AlphaFoldDB" id="A0A6J4HUF5"/>
<proteinExistence type="predicted"/>
<evidence type="ECO:0000313" key="1">
    <source>
        <dbReference type="EMBL" id="CAA9233280.1"/>
    </source>
</evidence>
<protein>
    <submittedName>
        <fullName evidence="1">Uncharacterized protein</fullName>
    </submittedName>
</protein>
<organism evidence="1">
    <name type="scientific">uncultured Chloroflexia bacterium</name>
    <dbReference type="NCBI Taxonomy" id="1672391"/>
    <lineage>
        <taxon>Bacteria</taxon>
        <taxon>Bacillati</taxon>
        <taxon>Chloroflexota</taxon>
        <taxon>Chloroflexia</taxon>
        <taxon>environmental samples</taxon>
    </lineage>
</organism>
<dbReference type="EMBL" id="CADCTR010000327">
    <property type="protein sequence ID" value="CAA9233280.1"/>
    <property type="molecule type" value="Genomic_DNA"/>
</dbReference>